<accession>A0A6B0VJ15</accession>
<evidence type="ECO:0000313" key="2">
    <source>
        <dbReference type="EMBL" id="MXV60936.1"/>
    </source>
</evidence>
<keyword evidence="1" id="KW-0812">Transmembrane</keyword>
<sequence length="120" mass="12089">MTAIDAAIVFGMSLLVGTVAIVVGVRLLLDRDAGIATAAMTALVGAAVWAGASYLVGWIPLLGVVLMLVTWIGVINWFYPGGWGTAAGIGIVAWLVAVGLVSVAAQFGVVTPEVLGVPGL</sequence>
<evidence type="ECO:0000256" key="1">
    <source>
        <dbReference type="SAM" id="Phobius"/>
    </source>
</evidence>
<dbReference type="EMBL" id="WUYX01000011">
    <property type="protein sequence ID" value="MXV60936.1"/>
    <property type="molecule type" value="Genomic_DNA"/>
</dbReference>
<evidence type="ECO:0000313" key="3">
    <source>
        <dbReference type="Proteomes" id="UP000434101"/>
    </source>
</evidence>
<dbReference type="AlphaFoldDB" id="A0A6B0VJ15"/>
<comment type="caution">
    <text evidence="2">The sequence shown here is derived from an EMBL/GenBank/DDBJ whole genome shotgun (WGS) entry which is preliminary data.</text>
</comment>
<dbReference type="OrthoDB" id="205278at2157"/>
<feature type="transmembrane region" description="Helical" evidence="1">
    <location>
        <begin position="35"/>
        <end position="52"/>
    </location>
</feature>
<feature type="transmembrane region" description="Helical" evidence="1">
    <location>
        <begin position="58"/>
        <end position="79"/>
    </location>
</feature>
<dbReference type="Proteomes" id="UP000434101">
    <property type="component" value="Unassembled WGS sequence"/>
</dbReference>
<dbReference type="RefSeq" id="WP_160062375.1">
    <property type="nucleotide sequence ID" value="NZ_WUYX01000011.1"/>
</dbReference>
<keyword evidence="3" id="KW-1185">Reference proteome</keyword>
<keyword evidence="1" id="KW-1133">Transmembrane helix</keyword>
<keyword evidence="1" id="KW-0472">Membrane</keyword>
<name>A0A6B0VJ15_9EURY</name>
<gene>
    <name evidence="2" type="ORF">GS429_02390</name>
</gene>
<feature type="transmembrane region" description="Helical" evidence="1">
    <location>
        <begin position="6"/>
        <end position="28"/>
    </location>
</feature>
<organism evidence="2 3">
    <name type="scientific">Natronorubrum halalkaliphilum</name>
    <dbReference type="NCBI Taxonomy" id="2691917"/>
    <lineage>
        <taxon>Archaea</taxon>
        <taxon>Methanobacteriati</taxon>
        <taxon>Methanobacteriota</taxon>
        <taxon>Stenosarchaea group</taxon>
        <taxon>Halobacteria</taxon>
        <taxon>Halobacteriales</taxon>
        <taxon>Natrialbaceae</taxon>
        <taxon>Natronorubrum</taxon>
    </lineage>
</organism>
<feature type="transmembrane region" description="Helical" evidence="1">
    <location>
        <begin position="91"/>
        <end position="110"/>
    </location>
</feature>
<protein>
    <submittedName>
        <fullName evidence="2">Uncharacterized protein</fullName>
    </submittedName>
</protein>
<proteinExistence type="predicted"/>
<reference evidence="2 3" key="1">
    <citation type="submission" date="2020-01" db="EMBL/GenBank/DDBJ databases">
        <title>Natronorubrum sp. JWXQ-INN 674 isolated from Inner Mongolia Autonomous Region of China.</title>
        <authorList>
            <person name="Xue Q."/>
        </authorList>
    </citation>
    <scope>NUCLEOTIDE SEQUENCE [LARGE SCALE GENOMIC DNA]</scope>
    <source>
        <strain evidence="2 3">JWXQ-INN-674</strain>
    </source>
</reference>